<comment type="caution">
    <text evidence="1">The sequence shown here is derived from an EMBL/GenBank/DDBJ whole genome shotgun (WGS) entry which is preliminary data.</text>
</comment>
<protein>
    <submittedName>
        <fullName evidence="1">Flavodoxin family protein</fullName>
    </submittedName>
</protein>
<organism evidence="1 2">
    <name type="scientific">Lepagella muris</name>
    <dbReference type="NCBI Taxonomy" id="3032870"/>
    <lineage>
        <taxon>Bacteria</taxon>
        <taxon>Pseudomonadati</taxon>
        <taxon>Bacteroidota</taxon>
        <taxon>Bacteroidia</taxon>
        <taxon>Bacteroidales</taxon>
        <taxon>Muribaculaceae</taxon>
        <taxon>Lepagella</taxon>
    </lineage>
</organism>
<dbReference type="Proteomes" id="UP000306319">
    <property type="component" value="Unassembled WGS sequence"/>
</dbReference>
<accession>A0AC61RAZ1</accession>
<evidence type="ECO:0000313" key="2">
    <source>
        <dbReference type="Proteomes" id="UP000306319"/>
    </source>
</evidence>
<sequence length="188" mass="20986">MKKVIIINGHGAPMMSMDNKRILEDVKAQLQDVEIVTLAELYPDFKIDVEKEQTRLLAADLIVFEYPIWWYSAPSILKKYVEDVFAMGFAFGPGGDKLKGKKFIDSFTCGAPEKNYLPGASGEDIEKMALPMKATCWLCGIEYLSQVGTYGSMYYGLDTQEELDAVNAKMDDHAAKLINLIKSVCHGN</sequence>
<dbReference type="EMBL" id="SRYB01000028">
    <property type="protein sequence ID" value="TGY77194.1"/>
    <property type="molecule type" value="Genomic_DNA"/>
</dbReference>
<keyword evidence="2" id="KW-1185">Reference proteome</keyword>
<gene>
    <name evidence="1" type="ORF">E5331_15405</name>
</gene>
<reference evidence="1" key="1">
    <citation type="submission" date="2019-04" db="EMBL/GenBank/DDBJ databases">
        <title>Microbes associate with the intestines of laboratory mice.</title>
        <authorList>
            <person name="Navarre W."/>
            <person name="Wong E."/>
            <person name="Huang K."/>
            <person name="Tropini C."/>
            <person name="Ng K."/>
            <person name="Yu B."/>
        </authorList>
    </citation>
    <scope>NUCLEOTIDE SEQUENCE</scope>
    <source>
        <strain evidence="1">NM04_E33</strain>
    </source>
</reference>
<name>A0AC61RAZ1_9BACT</name>
<evidence type="ECO:0000313" key="1">
    <source>
        <dbReference type="EMBL" id="TGY77194.1"/>
    </source>
</evidence>
<proteinExistence type="predicted"/>